<evidence type="ECO:0000259" key="9">
    <source>
        <dbReference type="Pfam" id="PF13807"/>
    </source>
</evidence>
<reference evidence="11" key="1">
    <citation type="submission" date="2016-10" db="EMBL/GenBank/DDBJ databases">
        <authorList>
            <person name="Varghese N."/>
            <person name="Submissions S."/>
        </authorList>
    </citation>
    <scope>NUCLEOTIDE SEQUENCE [LARGE SCALE GENOMIC DNA]</scope>
    <source>
        <strain evidence="11">SP</strain>
    </source>
</reference>
<evidence type="ECO:0000256" key="1">
    <source>
        <dbReference type="ARBA" id="ARBA00004651"/>
    </source>
</evidence>
<evidence type="ECO:0000256" key="3">
    <source>
        <dbReference type="ARBA" id="ARBA00022475"/>
    </source>
</evidence>
<evidence type="ECO:0000259" key="8">
    <source>
        <dbReference type="Pfam" id="PF02706"/>
    </source>
</evidence>
<evidence type="ECO:0000256" key="5">
    <source>
        <dbReference type="ARBA" id="ARBA00022989"/>
    </source>
</evidence>
<dbReference type="PANTHER" id="PTHR32309">
    <property type="entry name" value="TYROSINE-PROTEIN KINASE"/>
    <property type="match status" value="1"/>
</dbReference>
<evidence type="ECO:0000256" key="6">
    <source>
        <dbReference type="ARBA" id="ARBA00023136"/>
    </source>
</evidence>
<dbReference type="Pfam" id="PF13807">
    <property type="entry name" value="GNVR"/>
    <property type="match status" value="1"/>
</dbReference>
<dbReference type="InterPro" id="IPR050445">
    <property type="entry name" value="Bact_polysacc_biosynth/exp"/>
</dbReference>
<feature type="transmembrane region" description="Helical" evidence="7">
    <location>
        <begin position="20"/>
        <end position="40"/>
    </location>
</feature>
<evidence type="ECO:0000256" key="2">
    <source>
        <dbReference type="ARBA" id="ARBA00006683"/>
    </source>
</evidence>
<keyword evidence="11" id="KW-1185">Reference proteome</keyword>
<keyword evidence="4 7" id="KW-0812">Transmembrane</keyword>
<feature type="domain" description="Polysaccharide chain length determinant N-terminal" evidence="8">
    <location>
        <begin position="5"/>
        <end position="94"/>
    </location>
</feature>
<keyword evidence="6 7" id="KW-0472">Membrane</keyword>
<feature type="domain" description="Tyrosine-protein kinase G-rich" evidence="9">
    <location>
        <begin position="142"/>
        <end position="193"/>
    </location>
</feature>
<dbReference type="OrthoDB" id="2360475at2"/>
<comment type="similarity">
    <text evidence="2">Belongs to the CpsC/CapA family.</text>
</comment>
<evidence type="ECO:0000313" key="11">
    <source>
        <dbReference type="Proteomes" id="UP000198935"/>
    </source>
</evidence>
<gene>
    <name evidence="10" type="ORF">SAMN05421736_12326</name>
</gene>
<comment type="subcellular location">
    <subcellularLocation>
        <location evidence="1">Cell membrane</location>
        <topology evidence="1">Multi-pass membrane protein</topology>
    </subcellularLocation>
</comment>
<accession>A0A1H3ULT7</accession>
<evidence type="ECO:0000313" key="10">
    <source>
        <dbReference type="EMBL" id="SDZ63317.1"/>
    </source>
</evidence>
<dbReference type="STRING" id="1503961.SAMN05421736_12326"/>
<dbReference type="GO" id="GO:0004713">
    <property type="term" value="F:protein tyrosine kinase activity"/>
    <property type="evidence" value="ECO:0007669"/>
    <property type="project" value="TreeGrafter"/>
</dbReference>
<protein>
    <submittedName>
        <fullName evidence="10">Capsular polysaccharide biosynthesis protein</fullName>
    </submittedName>
</protein>
<dbReference type="InterPro" id="IPR032807">
    <property type="entry name" value="GNVR"/>
</dbReference>
<organism evidence="10 11">
    <name type="scientific">Evansella caseinilytica</name>
    <dbReference type="NCBI Taxonomy" id="1503961"/>
    <lineage>
        <taxon>Bacteria</taxon>
        <taxon>Bacillati</taxon>
        <taxon>Bacillota</taxon>
        <taxon>Bacilli</taxon>
        <taxon>Bacillales</taxon>
        <taxon>Bacillaceae</taxon>
        <taxon>Evansella</taxon>
    </lineage>
</organism>
<dbReference type="AlphaFoldDB" id="A0A1H3ULT7"/>
<dbReference type="EMBL" id="FNPI01000023">
    <property type="protein sequence ID" value="SDZ63317.1"/>
    <property type="molecule type" value="Genomic_DNA"/>
</dbReference>
<name>A0A1H3ULT7_9BACI</name>
<sequence>MEEVIRLKDILLAIRKRVKWLILITSLSVLISASASYFFLTPTYQASTMLLVNQSQKQEEFYTSGDIRTNIELINTYKVIILSPRILEQVVEELALDLTHKELSRQIQVGSASESQVVSIVVEDMDPVLAAEIANTTAQVFQREIIAIMNVDNVSIVSPAEPDNVPIKPNHLFYMVFAFVIGLFAAVTVILLLEAFDKSIQSEEDVEKVLELPVLGVIMVFDEKQEPFYEEQRNPLSRLERFRKGSESIGS</sequence>
<dbReference type="Pfam" id="PF02706">
    <property type="entry name" value="Wzz"/>
    <property type="match status" value="1"/>
</dbReference>
<keyword evidence="3" id="KW-1003">Cell membrane</keyword>
<proteinExistence type="inferred from homology"/>
<dbReference type="PANTHER" id="PTHR32309:SF13">
    <property type="entry name" value="FERRIC ENTEROBACTIN TRANSPORT PROTEIN FEPE"/>
    <property type="match status" value="1"/>
</dbReference>
<feature type="transmembrane region" description="Helical" evidence="7">
    <location>
        <begin position="172"/>
        <end position="193"/>
    </location>
</feature>
<dbReference type="Proteomes" id="UP000198935">
    <property type="component" value="Unassembled WGS sequence"/>
</dbReference>
<evidence type="ECO:0000256" key="4">
    <source>
        <dbReference type="ARBA" id="ARBA00022692"/>
    </source>
</evidence>
<keyword evidence="5 7" id="KW-1133">Transmembrane helix</keyword>
<dbReference type="InterPro" id="IPR003856">
    <property type="entry name" value="LPS_length_determ_N"/>
</dbReference>
<dbReference type="GO" id="GO:0005886">
    <property type="term" value="C:plasma membrane"/>
    <property type="evidence" value="ECO:0007669"/>
    <property type="project" value="UniProtKB-SubCell"/>
</dbReference>
<evidence type="ECO:0000256" key="7">
    <source>
        <dbReference type="SAM" id="Phobius"/>
    </source>
</evidence>